<dbReference type="RefSeq" id="XP_064664927.1">
    <property type="nucleotide sequence ID" value="XM_064809919.1"/>
</dbReference>
<sequence>MWSCLCPCHPCICPCEVSRRNPRSWWFGLFVLHFAPRLIALHVLGVSRVFLHAACTFLAAGEGRKRDGKI</sequence>
<reference evidence="2" key="1">
    <citation type="journal article" date="2023" name="Mol. Phylogenet. Evol.">
        <title>Genome-scale phylogeny and comparative genomics of the fungal order Sordariales.</title>
        <authorList>
            <person name="Hensen N."/>
            <person name="Bonometti L."/>
            <person name="Westerberg I."/>
            <person name="Brannstrom I.O."/>
            <person name="Guillou S."/>
            <person name="Cros-Aarteil S."/>
            <person name="Calhoun S."/>
            <person name="Haridas S."/>
            <person name="Kuo A."/>
            <person name="Mondo S."/>
            <person name="Pangilinan J."/>
            <person name="Riley R."/>
            <person name="LaButti K."/>
            <person name="Andreopoulos B."/>
            <person name="Lipzen A."/>
            <person name="Chen C."/>
            <person name="Yan M."/>
            <person name="Daum C."/>
            <person name="Ng V."/>
            <person name="Clum A."/>
            <person name="Steindorff A."/>
            <person name="Ohm R.A."/>
            <person name="Martin F."/>
            <person name="Silar P."/>
            <person name="Natvig D.O."/>
            <person name="Lalanne C."/>
            <person name="Gautier V."/>
            <person name="Ament-Velasquez S.L."/>
            <person name="Kruys A."/>
            <person name="Hutchinson M.I."/>
            <person name="Powell A.J."/>
            <person name="Barry K."/>
            <person name="Miller A.N."/>
            <person name="Grigoriev I.V."/>
            <person name="Debuchy R."/>
            <person name="Gladieux P."/>
            <person name="Hiltunen Thoren M."/>
            <person name="Johannesson H."/>
        </authorList>
    </citation>
    <scope>NUCLEOTIDE SEQUENCE</scope>
    <source>
        <strain evidence="2">CBS 508.74</strain>
    </source>
</reference>
<protein>
    <submittedName>
        <fullName evidence="2">Uncharacterized protein</fullName>
    </submittedName>
</protein>
<dbReference type="EMBL" id="MU853375">
    <property type="protein sequence ID" value="KAK4107357.1"/>
    <property type="molecule type" value="Genomic_DNA"/>
</dbReference>
<comment type="caution">
    <text evidence="2">The sequence shown here is derived from an EMBL/GenBank/DDBJ whole genome shotgun (WGS) entry which is preliminary data.</text>
</comment>
<keyword evidence="1" id="KW-0812">Transmembrane</keyword>
<dbReference type="GeneID" id="89934043"/>
<keyword evidence="1" id="KW-1133">Transmembrane helix</keyword>
<evidence type="ECO:0000256" key="1">
    <source>
        <dbReference type="SAM" id="Phobius"/>
    </source>
</evidence>
<name>A0AAN6QBV3_9PEZI</name>
<accession>A0AAN6QBV3</accession>
<gene>
    <name evidence="2" type="ORF">N656DRAFT_513912</name>
</gene>
<keyword evidence="3" id="KW-1185">Reference proteome</keyword>
<keyword evidence="1" id="KW-0472">Membrane</keyword>
<evidence type="ECO:0000313" key="2">
    <source>
        <dbReference type="EMBL" id="KAK4107357.1"/>
    </source>
</evidence>
<feature type="transmembrane region" description="Helical" evidence="1">
    <location>
        <begin position="39"/>
        <end position="60"/>
    </location>
</feature>
<evidence type="ECO:0000313" key="3">
    <source>
        <dbReference type="Proteomes" id="UP001302812"/>
    </source>
</evidence>
<reference evidence="2" key="2">
    <citation type="submission" date="2023-05" db="EMBL/GenBank/DDBJ databases">
        <authorList>
            <consortium name="Lawrence Berkeley National Laboratory"/>
            <person name="Steindorff A."/>
            <person name="Hensen N."/>
            <person name="Bonometti L."/>
            <person name="Westerberg I."/>
            <person name="Brannstrom I.O."/>
            <person name="Guillou S."/>
            <person name="Cros-Aarteil S."/>
            <person name="Calhoun S."/>
            <person name="Haridas S."/>
            <person name="Kuo A."/>
            <person name="Mondo S."/>
            <person name="Pangilinan J."/>
            <person name="Riley R."/>
            <person name="Labutti K."/>
            <person name="Andreopoulos B."/>
            <person name="Lipzen A."/>
            <person name="Chen C."/>
            <person name="Yanf M."/>
            <person name="Daum C."/>
            <person name="Ng V."/>
            <person name="Clum A."/>
            <person name="Ohm R."/>
            <person name="Martin F."/>
            <person name="Silar P."/>
            <person name="Natvig D."/>
            <person name="Lalanne C."/>
            <person name="Gautier V."/>
            <person name="Ament-Velasquez S.L."/>
            <person name="Kruys A."/>
            <person name="Hutchinson M.I."/>
            <person name="Powell A.J."/>
            <person name="Barry K."/>
            <person name="Miller A.N."/>
            <person name="Grigoriev I.V."/>
            <person name="Debuchy R."/>
            <person name="Gladieux P."/>
            <person name="Thoren M.H."/>
            <person name="Johannesson H."/>
        </authorList>
    </citation>
    <scope>NUCLEOTIDE SEQUENCE</scope>
    <source>
        <strain evidence="2">CBS 508.74</strain>
    </source>
</reference>
<proteinExistence type="predicted"/>
<dbReference type="Proteomes" id="UP001302812">
    <property type="component" value="Unassembled WGS sequence"/>
</dbReference>
<dbReference type="AlphaFoldDB" id="A0AAN6QBV3"/>
<organism evidence="2 3">
    <name type="scientific">Canariomyces notabilis</name>
    <dbReference type="NCBI Taxonomy" id="2074819"/>
    <lineage>
        <taxon>Eukaryota</taxon>
        <taxon>Fungi</taxon>
        <taxon>Dikarya</taxon>
        <taxon>Ascomycota</taxon>
        <taxon>Pezizomycotina</taxon>
        <taxon>Sordariomycetes</taxon>
        <taxon>Sordariomycetidae</taxon>
        <taxon>Sordariales</taxon>
        <taxon>Chaetomiaceae</taxon>
        <taxon>Canariomyces</taxon>
    </lineage>
</organism>